<dbReference type="SUPFAM" id="SSF52113">
    <property type="entry name" value="BRCT domain"/>
    <property type="match status" value="1"/>
</dbReference>
<dbReference type="STRING" id="1271860.SAMN05216174_11547"/>
<dbReference type="InterPro" id="IPR012337">
    <property type="entry name" value="RNaseH-like_sf"/>
</dbReference>
<proteinExistence type="predicted"/>
<evidence type="ECO:0000313" key="6">
    <source>
        <dbReference type="Proteomes" id="UP000199501"/>
    </source>
</evidence>
<organism evidence="5 6">
    <name type="scientific">Actinokineospora iranica</name>
    <dbReference type="NCBI Taxonomy" id="1271860"/>
    <lineage>
        <taxon>Bacteria</taxon>
        <taxon>Bacillati</taxon>
        <taxon>Actinomycetota</taxon>
        <taxon>Actinomycetes</taxon>
        <taxon>Pseudonocardiales</taxon>
        <taxon>Pseudonocardiaceae</taxon>
        <taxon>Actinokineospora</taxon>
    </lineage>
</organism>
<dbReference type="PANTHER" id="PTHR30231:SF4">
    <property type="entry name" value="PROTEIN NEN2"/>
    <property type="match status" value="1"/>
</dbReference>
<dbReference type="GO" id="GO:0003677">
    <property type="term" value="F:DNA binding"/>
    <property type="evidence" value="ECO:0007669"/>
    <property type="project" value="InterPro"/>
</dbReference>
<dbReference type="GO" id="GO:0003887">
    <property type="term" value="F:DNA-directed DNA polymerase activity"/>
    <property type="evidence" value="ECO:0007669"/>
    <property type="project" value="InterPro"/>
</dbReference>
<sequence>MAARGGADVVYPPGVTPAARTATIEQMIMVGGAGVGMATGGYAVVDVETTGLAPRRHDRIAEIAVVWVDRDGNVTDEWCTLVNPRRDLGPQRVHGIRAADARRAPVFAEIAADVADRLRGRVLVAHNLRFDAAFLAAEFGRLGVSAPVTRDAGLCTMALAPTYLRTPSRSLAGCCAAAGVEIGQAHSALADARACAHLLAGFLDATPKPEPWADLLAGTRPWPALPAGSGRTVARGVAAESADYLTRLVDRLPRVPAPARADEYLALLDRALRDRVLALEEQDALTALADSLGLSFAEVTGLHRRYLSALALGAVEDGVVTDAEHADLTDVAGLLGLPATAVDTAIADAHRAKAPAVRLDLGDAIAFTGELALAREDWLRRTQAAGLTVTGSGVTKKTRLVVAADPDSLSGKADKARRYGIPIVTEAAYAGLLADLRVRCAR</sequence>
<name>A0A1G6WK45_9PSEU</name>
<keyword evidence="1" id="KW-0540">Nuclease</keyword>
<dbReference type="FunFam" id="3.30.420.10:FF:000045">
    <property type="entry name" value="3'-5' exonuclease DinG"/>
    <property type="match status" value="1"/>
</dbReference>
<dbReference type="Proteomes" id="UP000199501">
    <property type="component" value="Unassembled WGS sequence"/>
</dbReference>
<dbReference type="RefSeq" id="WP_228771904.1">
    <property type="nucleotide sequence ID" value="NZ_FMZZ01000015.1"/>
</dbReference>
<dbReference type="SMART" id="SM00479">
    <property type="entry name" value="EXOIII"/>
    <property type="match status" value="1"/>
</dbReference>
<gene>
    <name evidence="5" type="ORF">SAMN05216174_11547</name>
</gene>
<dbReference type="GO" id="GO:0005829">
    <property type="term" value="C:cytosol"/>
    <property type="evidence" value="ECO:0007669"/>
    <property type="project" value="TreeGrafter"/>
</dbReference>
<dbReference type="AlphaFoldDB" id="A0A1G6WK45"/>
<keyword evidence="3" id="KW-0269">Exonuclease</keyword>
<evidence type="ECO:0000256" key="2">
    <source>
        <dbReference type="ARBA" id="ARBA00022801"/>
    </source>
</evidence>
<dbReference type="InterPro" id="IPR036397">
    <property type="entry name" value="RNaseH_sf"/>
</dbReference>
<evidence type="ECO:0000313" key="5">
    <source>
        <dbReference type="EMBL" id="SDD66149.1"/>
    </source>
</evidence>
<dbReference type="GO" id="GO:0008408">
    <property type="term" value="F:3'-5' exonuclease activity"/>
    <property type="evidence" value="ECO:0007669"/>
    <property type="project" value="TreeGrafter"/>
</dbReference>
<keyword evidence="2" id="KW-0378">Hydrolase</keyword>
<evidence type="ECO:0000256" key="1">
    <source>
        <dbReference type="ARBA" id="ARBA00022722"/>
    </source>
</evidence>
<dbReference type="PANTHER" id="PTHR30231">
    <property type="entry name" value="DNA POLYMERASE III SUBUNIT EPSILON"/>
    <property type="match status" value="1"/>
</dbReference>
<keyword evidence="6" id="KW-1185">Reference proteome</keyword>
<dbReference type="SUPFAM" id="SSF53098">
    <property type="entry name" value="Ribonuclease H-like"/>
    <property type="match status" value="1"/>
</dbReference>
<dbReference type="InterPro" id="IPR036420">
    <property type="entry name" value="BRCT_dom_sf"/>
</dbReference>
<dbReference type="Gene3D" id="3.40.50.10190">
    <property type="entry name" value="BRCT domain"/>
    <property type="match status" value="1"/>
</dbReference>
<dbReference type="EMBL" id="FMZZ01000015">
    <property type="protein sequence ID" value="SDD66149.1"/>
    <property type="molecule type" value="Genomic_DNA"/>
</dbReference>
<accession>A0A1G6WK45</accession>
<dbReference type="Gene3D" id="3.30.420.10">
    <property type="entry name" value="Ribonuclease H-like superfamily/Ribonuclease H"/>
    <property type="match status" value="1"/>
</dbReference>
<reference evidence="6" key="1">
    <citation type="submission" date="2016-10" db="EMBL/GenBank/DDBJ databases">
        <authorList>
            <person name="Varghese N."/>
            <person name="Submissions S."/>
        </authorList>
    </citation>
    <scope>NUCLEOTIDE SEQUENCE [LARGE SCALE GENOMIC DNA]</scope>
    <source>
        <strain evidence="6">IBRC-M 10403</strain>
    </source>
</reference>
<dbReference type="InterPro" id="IPR013520">
    <property type="entry name" value="Ribonucl_H"/>
</dbReference>
<dbReference type="Pfam" id="PF00929">
    <property type="entry name" value="RNase_T"/>
    <property type="match status" value="1"/>
</dbReference>
<feature type="domain" description="Exonuclease" evidence="4">
    <location>
        <begin position="41"/>
        <end position="208"/>
    </location>
</feature>
<evidence type="ECO:0000259" key="4">
    <source>
        <dbReference type="SMART" id="SM00479"/>
    </source>
</evidence>
<dbReference type="InterPro" id="IPR006054">
    <property type="entry name" value="DnaQ"/>
</dbReference>
<dbReference type="NCBIfam" id="TIGR00573">
    <property type="entry name" value="dnaq"/>
    <property type="match status" value="1"/>
</dbReference>
<protein>
    <submittedName>
        <fullName evidence="5">DNA polymerase-3 subunit epsilon</fullName>
    </submittedName>
</protein>
<evidence type="ECO:0000256" key="3">
    <source>
        <dbReference type="ARBA" id="ARBA00022839"/>
    </source>
</evidence>
<dbReference type="GO" id="GO:0006260">
    <property type="term" value="P:DNA replication"/>
    <property type="evidence" value="ECO:0007669"/>
    <property type="project" value="InterPro"/>
</dbReference>
<dbReference type="CDD" id="cd06127">
    <property type="entry name" value="DEDDh"/>
    <property type="match status" value="1"/>
</dbReference>